<organism evidence="10 11">
    <name type="scientific">Xenopus laevis</name>
    <name type="common">African clawed frog</name>
    <dbReference type="NCBI Taxonomy" id="8355"/>
    <lineage>
        <taxon>Eukaryota</taxon>
        <taxon>Metazoa</taxon>
        <taxon>Chordata</taxon>
        <taxon>Craniata</taxon>
        <taxon>Vertebrata</taxon>
        <taxon>Euteleostomi</taxon>
        <taxon>Amphibia</taxon>
        <taxon>Batrachia</taxon>
        <taxon>Anura</taxon>
        <taxon>Pipoidea</taxon>
        <taxon>Pipidae</taxon>
        <taxon>Xenopodinae</taxon>
        <taxon>Xenopus</taxon>
        <taxon>Xenopus</taxon>
    </lineage>
</organism>
<dbReference type="FunFam" id="1.10.510.10:FF:000177">
    <property type="entry name" value="Mast/stem cell growth factor receptor"/>
    <property type="match status" value="1"/>
</dbReference>
<evidence type="ECO:0000256" key="1">
    <source>
        <dbReference type="ARBA" id="ARBA00011902"/>
    </source>
</evidence>
<evidence type="ECO:0000259" key="9">
    <source>
        <dbReference type="PROSITE" id="PS50011"/>
    </source>
</evidence>
<dbReference type="SMART" id="SM00219">
    <property type="entry name" value="TyrKc"/>
    <property type="match status" value="1"/>
</dbReference>
<dbReference type="PANTHER" id="PTHR24416:SF47">
    <property type="entry name" value="MACROPHAGE COLONY-STIMULATING FACTOR 1 RECEPTOR"/>
    <property type="match status" value="1"/>
</dbReference>
<evidence type="ECO:0000256" key="5">
    <source>
        <dbReference type="ARBA" id="ARBA00022777"/>
    </source>
</evidence>
<dbReference type="GO" id="GO:0019838">
    <property type="term" value="F:growth factor binding"/>
    <property type="evidence" value="ECO:0007669"/>
    <property type="project" value="TreeGrafter"/>
</dbReference>
<name>A0A974D8R4_XENLA</name>
<dbReference type="GO" id="GO:0043235">
    <property type="term" value="C:receptor complex"/>
    <property type="evidence" value="ECO:0007669"/>
    <property type="project" value="TreeGrafter"/>
</dbReference>
<dbReference type="Pfam" id="PF07714">
    <property type="entry name" value="PK_Tyr_Ser-Thr"/>
    <property type="match status" value="1"/>
</dbReference>
<feature type="domain" description="Protein kinase" evidence="9">
    <location>
        <begin position="1"/>
        <end position="207"/>
    </location>
</feature>
<dbReference type="PRINTS" id="PR00109">
    <property type="entry name" value="TYRKINASE"/>
</dbReference>
<keyword evidence="5" id="KW-0418">Kinase</keyword>
<feature type="non-terminal residue" evidence="10">
    <location>
        <position position="1"/>
    </location>
</feature>
<dbReference type="GO" id="GO:0005011">
    <property type="term" value="F:macrophage colony-stimulating factor receptor activity"/>
    <property type="evidence" value="ECO:0007669"/>
    <property type="project" value="TreeGrafter"/>
</dbReference>
<keyword evidence="4" id="KW-0547">Nucleotide-binding</keyword>
<keyword evidence="2" id="KW-0597">Phosphoprotein</keyword>
<evidence type="ECO:0000256" key="8">
    <source>
        <dbReference type="ARBA" id="ARBA00023170"/>
    </source>
</evidence>
<dbReference type="GO" id="GO:0005886">
    <property type="term" value="C:plasma membrane"/>
    <property type="evidence" value="ECO:0007669"/>
    <property type="project" value="TreeGrafter"/>
</dbReference>
<dbReference type="InterPro" id="IPR050122">
    <property type="entry name" value="RTK"/>
</dbReference>
<evidence type="ECO:0000256" key="7">
    <source>
        <dbReference type="ARBA" id="ARBA00023137"/>
    </source>
</evidence>
<evidence type="ECO:0000256" key="6">
    <source>
        <dbReference type="ARBA" id="ARBA00022840"/>
    </source>
</evidence>
<dbReference type="PANTHER" id="PTHR24416">
    <property type="entry name" value="TYROSINE-PROTEIN KINASE RECEPTOR"/>
    <property type="match status" value="1"/>
</dbReference>
<dbReference type="GO" id="GO:0030316">
    <property type="term" value="P:osteoclast differentiation"/>
    <property type="evidence" value="ECO:0007669"/>
    <property type="project" value="TreeGrafter"/>
</dbReference>
<dbReference type="InterPro" id="IPR020635">
    <property type="entry name" value="Tyr_kinase_cat_dom"/>
</dbReference>
<dbReference type="GO" id="GO:0005524">
    <property type="term" value="F:ATP binding"/>
    <property type="evidence" value="ECO:0007669"/>
    <property type="project" value="UniProtKB-KW"/>
</dbReference>
<accession>A0A974D8R4</accession>
<dbReference type="Proteomes" id="UP000694892">
    <property type="component" value="Chromosome 3S"/>
</dbReference>
<dbReference type="GO" id="GO:0030335">
    <property type="term" value="P:positive regulation of cell migration"/>
    <property type="evidence" value="ECO:0007669"/>
    <property type="project" value="TreeGrafter"/>
</dbReference>
<evidence type="ECO:0000313" key="10">
    <source>
        <dbReference type="EMBL" id="OCT86376.1"/>
    </source>
</evidence>
<gene>
    <name evidence="10" type="ORF">XELAEV_180200581mg</name>
</gene>
<dbReference type="EMBL" id="CM004471">
    <property type="protein sequence ID" value="OCT86376.1"/>
    <property type="molecule type" value="Genomic_DNA"/>
</dbReference>
<keyword evidence="6" id="KW-0067">ATP-binding</keyword>
<dbReference type="InterPro" id="IPR011009">
    <property type="entry name" value="Kinase-like_dom_sf"/>
</dbReference>
<evidence type="ECO:0000256" key="2">
    <source>
        <dbReference type="ARBA" id="ARBA00022553"/>
    </source>
</evidence>
<dbReference type="InterPro" id="IPR008266">
    <property type="entry name" value="Tyr_kinase_AS"/>
</dbReference>
<dbReference type="GO" id="GO:1990682">
    <property type="term" value="C:CSF1-CSF1R complex"/>
    <property type="evidence" value="ECO:0007669"/>
    <property type="project" value="TreeGrafter"/>
</dbReference>
<reference evidence="11" key="1">
    <citation type="journal article" date="2016" name="Nature">
        <title>Genome evolution in the allotetraploid frog Xenopus laevis.</title>
        <authorList>
            <person name="Session A.M."/>
            <person name="Uno Y."/>
            <person name="Kwon T."/>
            <person name="Chapman J.A."/>
            <person name="Toyoda A."/>
            <person name="Takahashi S."/>
            <person name="Fukui A."/>
            <person name="Hikosaka A."/>
            <person name="Suzuki A."/>
            <person name="Kondo M."/>
            <person name="van Heeringen S.J."/>
            <person name="Quigley I."/>
            <person name="Heinz S."/>
            <person name="Ogino H."/>
            <person name="Ochi H."/>
            <person name="Hellsten U."/>
            <person name="Lyons J.B."/>
            <person name="Simakov O."/>
            <person name="Putnam N."/>
            <person name="Stites J."/>
            <person name="Kuroki Y."/>
            <person name="Tanaka T."/>
            <person name="Michiue T."/>
            <person name="Watanabe M."/>
            <person name="Bogdanovic O."/>
            <person name="Lister R."/>
            <person name="Georgiou G."/>
            <person name="Paranjpe S.S."/>
            <person name="van Kruijsbergen I."/>
            <person name="Shu S."/>
            <person name="Carlson J."/>
            <person name="Kinoshita T."/>
            <person name="Ohta Y."/>
            <person name="Mawaribuchi S."/>
            <person name="Jenkins J."/>
            <person name="Grimwood J."/>
            <person name="Schmutz J."/>
            <person name="Mitros T."/>
            <person name="Mozaffari S.V."/>
            <person name="Suzuki Y."/>
            <person name="Haramoto Y."/>
            <person name="Yamamoto T.S."/>
            <person name="Takagi C."/>
            <person name="Heald R."/>
            <person name="Miller K."/>
            <person name="Haudenschild C."/>
            <person name="Kitzman J."/>
            <person name="Nakayama T."/>
            <person name="Izutsu Y."/>
            <person name="Robert J."/>
            <person name="Fortriede J."/>
            <person name="Burns K."/>
            <person name="Lotay V."/>
            <person name="Karimi K."/>
            <person name="Yasuoka Y."/>
            <person name="Dichmann D.S."/>
            <person name="Flajnik M.F."/>
            <person name="Houston D.W."/>
            <person name="Shendure J."/>
            <person name="DuPasquier L."/>
            <person name="Vize P.D."/>
            <person name="Zorn A.M."/>
            <person name="Ito M."/>
            <person name="Marcotte E.M."/>
            <person name="Wallingford J.B."/>
            <person name="Ito Y."/>
            <person name="Asashima M."/>
            <person name="Ueno N."/>
            <person name="Matsuda Y."/>
            <person name="Veenstra G.J."/>
            <person name="Fujiyama A."/>
            <person name="Harland R.M."/>
            <person name="Taira M."/>
            <person name="Rokhsar D.S."/>
        </authorList>
    </citation>
    <scope>NUCLEOTIDE SEQUENCE [LARGE SCALE GENOMIC DNA]</scope>
    <source>
        <strain evidence="11">J</strain>
    </source>
</reference>
<dbReference type="AlphaFoldDB" id="A0A974D8R4"/>
<sequence length="242" mass="27742">DSGFLSKGTDSYVEMKPASFLSSQSDSLIDEKDTDDILPVDLYDLLSFSFQVAQGMSFLAAKNCIHRDVAARNVLVSHGRVVKICDFGLARDIENDSNYVVKGNARLPVKWMAPESIFDCVYTVQSDVWSYGILLWEMFSLGRSPYPGIVVNRKFYKMIKEGYKMDCPDYAPLEIYHIMKTCWDLEPTHRPTFNQISGLISKQMNLLNNQDYANITEDQVQECMENKRDNQPLFKGNNYQFC</sequence>
<keyword evidence="3" id="KW-0808">Transferase</keyword>
<dbReference type="InterPro" id="IPR001245">
    <property type="entry name" value="Ser-Thr/Tyr_kinase_cat_dom"/>
</dbReference>
<dbReference type="PROSITE" id="PS00109">
    <property type="entry name" value="PROTEIN_KINASE_TYR"/>
    <property type="match status" value="1"/>
</dbReference>
<keyword evidence="7" id="KW-0829">Tyrosine-protein kinase</keyword>
<protein>
    <recommendedName>
        <fullName evidence="1">receptor protein-tyrosine kinase</fullName>
        <ecNumber evidence="1">2.7.10.1</ecNumber>
    </recommendedName>
</protein>
<dbReference type="InterPro" id="IPR000719">
    <property type="entry name" value="Prot_kinase_dom"/>
</dbReference>
<evidence type="ECO:0000313" key="11">
    <source>
        <dbReference type="Proteomes" id="UP000694892"/>
    </source>
</evidence>
<keyword evidence="8" id="KW-0675">Receptor</keyword>
<dbReference type="PROSITE" id="PS50011">
    <property type="entry name" value="PROTEIN_KINASE_DOM"/>
    <property type="match status" value="1"/>
</dbReference>
<dbReference type="SUPFAM" id="SSF56112">
    <property type="entry name" value="Protein kinase-like (PK-like)"/>
    <property type="match status" value="1"/>
</dbReference>
<dbReference type="OMA" id="REAINCK"/>
<dbReference type="GO" id="GO:0043408">
    <property type="term" value="P:regulation of MAPK cascade"/>
    <property type="evidence" value="ECO:0007669"/>
    <property type="project" value="TreeGrafter"/>
</dbReference>
<evidence type="ECO:0000256" key="3">
    <source>
        <dbReference type="ARBA" id="ARBA00022679"/>
    </source>
</evidence>
<evidence type="ECO:0000256" key="4">
    <source>
        <dbReference type="ARBA" id="ARBA00022741"/>
    </source>
</evidence>
<dbReference type="Gene3D" id="1.10.510.10">
    <property type="entry name" value="Transferase(Phosphotransferase) domain 1"/>
    <property type="match status" value="1"/>
</dbReference>
<proteinExistence type="predicted"/>
<dbReference type="EC" id="2.7.10.1" evidence="1"/>
<dbReference type="GO" id="GO:0007169">
    <property type="term" value="P:cell surface receptor protein tyrosine kinase signaling pathway"/>
    <property type="evidence" value="ECO:0007669"/>
    <property type="project" value="TreeGrafter"/>
</dbReference>